<feature type="domain" description="EngB-type G" evidence="11">
    <location>
        <begin position="22"/>
        <end position="195"/>
    </location>
</feature>
<evidence type="ECO:0000256" key="9">
    <source>
        <dbReference type="ARBA" id="ARBA00023306"/>
    </source>
</evidence>
<keyword evidence="5 10" id="KW-0547">Nucleotide-binding</keyword>
<proteinExistence type="inferred from homology"/>
<keyword evidence="3 10" id="KW-0132">Cell division</keyword>
<comment type="function">
    <text evidence="10">Necessary for normal cell division and for the maintenance of normal septation.</text>
</comment>
<dbReference type="InterPro" id="IPR006073">
    <property type="entry name" value="GTP-bd"/>
</dbReference>
<dbReference type="Pfam" id="PF01926">
    <property type="entry name" value="MMR_HSR1"/>
    <property type="match status" value="1"/>
</dbReference>
<dbReference type="PANTHER" id="PTHR11649">
    <property type="entry name" value="MSS1/TRME-RELATED GTP-BINDING PROTEIN"/>
    <property type="match status" value="1"/>
</dbReference>
<gene>
    <name evidence="12" type="primary">yihA</name>
    <name evidence="10" type="synonym">engB</name>
    <name evidence="12" type="ORF">ABGF40_05885</name>
</gene>
<reference evidence="12 13" key="1">
    <citation type="journal article" date="2024" name="Front. Microbiol.">
        <title>Pangenomic and biochemical analyses of Helcococcus ovis reveal widespread tetracycline resistance and a novel bacterial species, Helcococcus bovis.</title>
        <authorList>
            <person name="Cunha F."/>
            <person name="Zhai Y."/>
            <person name="Casaro S."/>
            <person name="Jones K.L."/>
            <person name="Hernandez M."/>
            <person name="Bisinotto R.S."/>
            <person name="Kariyawasam S."/>
            <person name="Brown M.B."/>
            <person name="Phillips A."/>
            <person name="Jeong K.C."/>
            <person name="Galvao K.N."/>
        </authorList>
    </citation>
    <scope>NUCLEOTIDE SEQUENCE [LARGE SCALE GENOMIC DNA]</scope>
    <source>
        <strain evidence="12 13">KG197</strain>
    </source>
</reference>
<dbReference type="RefSeq" id="WP_408126712.1">
    <property type="nucleotide sequence ID" value="NZ_JBFNFH010000013.1"/>
</dbReference>
<keyword evidence="7 10" id="KW-0342">GTP-binding</keyword>
<evidence type="ECO:0000256" key="5">
    <source>
        <dbReference type="ARBA" id="ARBA00022741"/>
    </source>
</evidence>
<evidence type="ECO:0000256" key="3">
    <source>
        <dbReference type="ARBA" id="ARBA00022618"/>
    </source>
</evidence>
<accession>A0ABW9F6X6</accession>
<evidence type="ECO:0000256" key="7">
    <source>
        <dbReference type="ARBA" id="ARBA00023134"/>
    </source>
</evidence>
<evidence type="ECO:0000256" key="2">
    <source>
        <dbReference type="ARBA" id="ARBA00009638"/>
    </source>
</evidence>
<protein>
    <recommendedName>
        <fullName evidence="10">Probable GTP-binding protein EngB</fullName>
    </recommendedName>
</protein>
<dbReference type="PANTHER" id="PTHR11649:SF13">
    <property type="entry name" value="ENGB-TYPE G DOMAIN-CONTAINING PROTEIN"/>
    <property type="match status" value="1"/>
</dbReference>
<dbReference type="InterPro" id="IPR030393">
    <property type="entry name" value="G_ENGB_dom"/>
</dbReference>
<evidence type="ECO:0000256" key="10">
    <source>
        <dbReference type="HAMAP-Rule" id="MF_00321"/>
    </source>
</evidence>
<evidence type="ECO:0000256" key="8">
    <source>
        <dbReference type="ARBA" id="ARBA00023210"/>
    </source>
</evidence>
<dbReference type="SUPFAM" id="SSF52540">
    <property type="entry name" value="P-loop containing nucleoside triphosphate hydrolases"/>
    <property type="match status" value="1"/>
</dbReference>
<dbReference type="InterPro" id="IPR019987">
    <property type="entry name" value="GTP-bd_ribosome_bio_YsxC"/>
</dbReference>
<keyword evidence="13" id="KW-1185">Reference proteome</keyword>
<keyword evidence="8 10" id="KW-0717">Septation</keyword>
<dbReference type="Proteomes" id="UP001629536">
    <property type="component" value="Unassembled WGS sequence"/>
</dbReference>
<organism evidence="12 13">
    <name type="scientific">Helcococcus bovis</name>
    <dbReference type="NCBI Taxonomy" id="3153252"/>
    <lineage>
        <taxon>Bacteria</taxon>
        <taxon>Bacillati</taxon>
        <taxon>Bacillota</taxon>
        <taxon>Tissierellia</taxon>
        <taxon>Tissierellales</taxon>
        <taxon>Peptoniphilaceae</taxon>
        <taxon>Helcococcus</taxon>
    </lineage>
</organism>
<evidence type="ECO:0000256" key="6">
    <source>
        <dbReference type="ARBA" id="ARBA00022842"/>
    </source>
</evidence>
<comment type="cofactor">
    <cofactor evidence="1">
        <name>Mg(2+)</name>
        <dbReference type="ChEBI" id="CHEBI:18420"/>
    </cofactor>
</comment>
<dbReference type="CDD" id="cd01876">
    <property type="entry name" value="YihA_EngB"/>
    <property type="match status" value="1"/>
</dbReference>
<dbReference type="PROSITE" id="PS51706">
    <property type="entry name" value="G_ENGB"/>
    <property type="match status" value="1"/>
</dbReference>
<sequence length="196" mass="22631">MKINNPELEKIAVKPEQYPQNNLSEIALAGRSNVGKSSLINSLVNRKNLARTSSKPGKTRTVNFYNIDDKFRLVDLPGYGYAAVSKSEKDKWAETIETYLSVRENLREVVLLVDIRHEPSEQDLMMYNWILDMGFSGYVIATKLDKIGKSRLQQHIKAVATKLGIEDRKKIIYYSSETKENRDYIYKFIENTILNY</sequence>
<evidence type="ECO:0000313" key="13">
    <source>
        <dbReference type="Proteomes" id="UP001629536"/>
    </source>
</evidence>
<name>A0ABW9F6X6_9FIRM</name>
<dbReference type="EMBL" id="JBFNFH010000013">
    <property type="protein sequence ID" value="MFM1525202.1"/>
    <property type="molecule type" value="Genomic_DNA"/>
</dbReference>
<evidence type="ECO:0000259" key="11">
    <source>
        <dbReference type="PROSITE" id="PS51706"/>
    </source>
</evidence>
<dbReference type="NCBIfam" id="TIGR03598">
    <property type="entry name" value="GTPase_YsxC"/>
    <property type="match status" value="1"/>
</dbReference>
<comment type="caution">
    <text evidence="12">The sequence shown here is derived from an EMBL/GenBank/DDBJ whole genome shotgun (WGS) entry which is preliminary data.</text>
</comment>
<dbReference type="InterPro" id="IPR027417">
    <property type="entry name" value="P-loop_NTPase"/>
</dbReference>
<comment type="similarity">
    <text evidence="2 10">Belongs to the TRAFAC class TrmE-Era-EngA-EngB-Septin-like GTPase superfamily. EngB GTPase family.</text>
</comment>
<keyword evidence="4" id="KW-0479">Metal-binding</keyword>
<dbReference type="HAMAP" id="MF_00321">
    <property type="entry name" value="GTPase_EngB"/>
    <property type="match status" value="1"/>
</dbReference>
<keyword evidence="6" id="KW-0460">Magnesium</keyword>
<evidence type="ECO:0000256" key="4">
    <source>
        <dbReference type="ARBA" id="ARBA00022723"/>
    </source>
</evidence>
<evidence type="ECO:0000313" key="12">
    <source>
        <dbReference type="EMBL" id="MFM1525202.1"/>
    </source>
</evidence>
<dbReference type="Gene3D" id="3.40.50.300">
    <property type="entry name" value="P-loop containing nucleotide triphosphate hydrolases"/>
    <property type="match status" value="1"/>
</dbReference>
<evidence type="ECO:0000256" key="1">
    <source>
        <dbReference type="ARBA" id="ARBA00001946"/>
    </source>
</evidence>
<keyword evidence="9 10" id="KW-0131">Cell cycle</keyword>